<evidence type="ECO:0000313" key="2">
    <source>
        <dbReference type="Proteomes" id="UP001060170"/>
    </source>
</evidence>
<organism evidence="1 2">
    <name type="scientific">Puccinia striiformis f. sp. tritici</name>
    <dbReference type="NCBI Taxonomy" id="168172"/>
    <lineage>
        <taxon>Eukaryota</taxon>
        <taxon>Fungi</taxon>
        <taxon>Dikarya</taxon>
        <taxon>Basidiomycota</taxon>
        <taxon>Pucciniomycotina</taxon>
        <taxon>Pucciniomycetes</taxon>
        <taxon>Pucciniales</taxon>
        <taxon>Pucciniaceae</taxon>
        <taxon>Puccinia</taxon>
    </lineage>
</organism>
<comment type="caution">
    <text evidence="1">The sequence shown here is derived from an EMBL/GenBank/DDBJ whole genome shotgun (WGS) entry which is preliminary data.</text>
</comment>
<reference evidence="1 2" key="3">
    <citation type="journal article" date="2022" name="Microbiol. Spectr.">
        <title>Folding features and dynamics of 3D genome architecture in plant fungal pathogens.</title>
        <authorList>
            <person name="Xia C."/>
        </authorList>
    </citation>
    <scope>NUCLEOTIDE SEQUENCE [LARGE SCALE GENOMIC DNA]</scope>
    <source>
        <strain evidence="1 2">93-210</strain>
    </source>
</reference>
<reference evidence="2" key="1">
    <citation type="journal article" date="2018" name="BMC Genomics">
        <title>Genomic insights into host adaptation between the wheat stripe rust pathogen (Puccinia striiformis f. sp. tritici) and the barley stripe rust pathogen (Puccinia striiformis f. sp. hordei).</title>
        <authorList>
            <person name="Xia C."/>
            <person name="Wang M."/>
            <person name="Yin C."/>
            <person name="Cornejo O.E."/>
            <person name="Hulbert S.H."/>
            <person name="Chen X."/>
        </authorList>
    </citation>
    <scope>NUCLEOTIDE SEQUENCE [LARGE SCALE GENOMIC DNA]</scope>
    <source>
        <strain evidence="2">93-210</strain>
    </source>
</reference>
<dbReference type="Proteomes" id="UP001060170">
    <property type="component" value="Chromosome 11"/>
</dbReference>
<protein>
    <submittedName>
        <fullName evidence="1">Uncharacterized protein</fullName>
    </submittedName>
</protein>
<evidence type="ECO:0000313" key="1">
    <source>
        <dbReference type="EMBL" id="KAI7943582.1"/>
    </source>
</evidence>
<dbReference type="EMBL" id="CM045875">
    <property type="protein sequence ID" value="KAI7943582.1"/>
    <property type="molecule type" value="Genomic_DNA"/>
</dbReference>
<accession>A0ACC0E1K1</accession>
<sequence length="214" mass="24375">MSNLAHDSASTDDNIVAPRPKMTSIGALYSGLHHISSNCDPSLYFLFVSSMIYTRDYENVIKLNDFFFPLLKSPPFTCHSLRVPNTSPYATIAATPIPEKSLRRFPSVTLQLKVGMPIRLTRSISTNYEIDKGARLLILKINSTEIFARLLVNDQYGCVVRIEPIITPCRDPINPYLSYVRLQFPVEPAFASCLFWQIEDSVRFYALFKSHQLY</sequence>
<gene>
    <name evidence="1" type="ORF">MJO28_011110</name>
</gene>
<reference evidence="2" key="2">
    <citation type="journal article" date="2018" name="Mol. Plant Microbe Interact.">
        <title>Genome sequence resources for the wheat stripe rust pathogen (Puccinia striiformis f. sp. tritici) and the barley stripe rust pathogen (Puccinia striiformis f. sp. hordei).</title>
        <authorList>
            <person name="Xia C."/>
            <person name="Wang M."/>
            <person name="Yin C."/>
            <person name="Cornejo O.E."/>
            <person name="Hulbert S.H."/>
            <person name="Chen X."/>
        </authorList>
    </citation>
    <scope>NUCLEOTIDE SEQUENCE [LARGE SCALE GENOMIC DNA]</scope>
    <source>
        <strain evidence="2">93-210</strain>
    </source>
</reference>
<name>A0ACC0E1K1_9BASI</name>
<keyword evidence="2" id="KW-1185">Reference proteome</keyword>
<proteinExistence type="predicted"/>